<dbReference type="EMBL" id="AM746676">
    <property type="protein sequence ID" value="CAN95514.1"/>
    <property type="molecule type" value="Genomic_DNA"/>
</dbReference>
<dbReference type="Pfam" id="PF00150">
    <property type="entry name" value="Cellulase"/>
    <property type="match status" value="1"/>
</dbReference>
<keyword evidence="6 8" id="KW-0326">Glycosidase</keyword>
<dbReference type="Proteomes" id="UP000002139">
    <property type="component" value="Chromosome"/>
</dbReference>
<dbReference type="SUPFAM" id="SSF51445">
    <property type="entry name" value="(Trans)glycosidases"/>
    <property type="match status" value="1"/>
</dbReference>
<accession>A9FXH1</accession>
<evidence type="ECO:0000256" key="4">
    <source>
        <dbReference type="ARBA" id="ARBA00023001"/>
    </source>
</evidence>
<dbReference type="BioCyc" id="SCEL448385:SCE_RS27460-MONOMER"/>
<dbReference type="CAZy" id="GH5">
    <property type="family name" value="Glycoside Hydrolase Family 5"/>
</dbReference>
<dbReference type="RefSeq" id="WP_012237982.1">
    <property type="nucleotide sequence ID" value="NC_010162.1"/>
</dbReference>
<dbReference type="eggNOG" id="COG2730">
    <property type="taxonomic scope" value="Bacteria"/>
</dbReference>
<keyword evidence="3 8" id="KW-0378">Hydrolase</keyword>
<keyword evidence="13" id="KW-1185">Reference proteome</keyword>
<sequence>MRIRRSHIFLCSFAALALMGIACGGDGSTATGGGPTGSGGAGSGNGSGAGSSVGNGSGAGSSVGNGSGAGSSVGNGSGAGSSTSSGETSGAGAGIPSGSGSGNPDLKPTPDTDGSPTGRFRVNLDNGRLTQDGKEIQVRGGNWFGLEGQDDLERPGAMELFIGSMWWAENSAPRTIADTMKELTSSNLKFNTIRLPIAPQTLVANHPDGNYSTTSPRIKNNDPDVYPYANAYEALEDFLKQASANNLNVIIGIHSCSNHLGWRAGRLDDNKPYVDSDRENYDYKADDYTCLTGEDAYNYDKWLADIRTIAQLPKKLNIKNIIGIDCFNEPWKYSWPEWADMAKACYDVIAEENDDMIAVVQGVSGSHQPAGASGLTLEPEPHGDENLNPNWGENFYGQTAYPIQIPRNRLCFSPHTYGPAVFVQKQHVDQSKPECVGLEDEAAAKAGCGLIVERSNAAAVAKLEAGWDEHFGFLHDQKFCVITGEFGGVKDWPKNEMDPPLAQLWAHLPAGKRYDWEWQNIYTDYLIKKKMTDFTYWSINPESGDTGGLYNHKYTDADKSGWGTWTGLDTEKVEMLARLK</sequence>
<dbReference type="HOGENOM" id="CLU_470016_0_0_7"/>
<feature type="compositionally biased region" description="Gly residues" evidence="9">
    <location>
        <begin position="89"/>
        <end position="101"/>
    </location>
</feature>
<name>A9FXH1_SORC5</name>
<evidence type="ECO:0000256" key="10">
    <source>
        <dbReference type="SAM" id="SignalP"/>
    </source>
</evidence>
<evidence type="ECO:0000313" key="12">
    <source>
        <dbReference type="EMBL" id="CAN95514.1"/>
    </source>
</evidence>
<comment type="catalytic activity">
    <reaction evidence="1">
        <text>Endohydrolysis of (1-&gt;4)-beta-D-glucosidic linkages in cellulose, lichenin and cereal beta-D-glucans.</text>
        <dbReference type="EC" id="3.2.1.4"/>
    </reaction>
</comment>
<dbReference type="AlphaFoldDB" id="A9FXH1"/>
<evidence type="ECO:0000313" key="13">
    <source>
        <dbReference type="Proteomes" id="UP000002139"/>
    </source>
</evidence>
<evidence type="ECO:0000256" key="5">
    <source>
        <dbReference type="ARBA" id="ARBA00023277"/>
    </source>
</evidence>
<organism evidence="12 13">
    <name type="scientific">Sorangium cellulosum (strain So ce56)</name>
    <name type="common">Polyangium cellulosum (strain So ce56)</name>
    <dbReference type="NCBI Taxonomy" id="448385"/>
    <lineage>
        <taxon>Bacteria</taxon>
        <taxon>Pseudomonadati</taxon>
        <taxon>Myxococcota</taxon>
        <taxon>Polyangia</taxon>
        <taxon>Polyangiales</taxon>
        <taxon>Polyangiaceae</taxon>
        <taxon>Sorangium</taxon>
    </lineage>
</organism>
<keyword evidence="5" id="KW-0119">Carbohydrate metabolism</keyword>
<dbReference type="PROSITE" id="PS51257">
    <property type="entry name" value="PROKAR_LIPOPROTEIN"/>
    <property type="match status" value="1"/>
</dbReference>
<evidence type="ECO:0000256" key="8">
    <source>
        <dbReference type="RuleBase" id="RU361153"/>
    </source>
</evidence>
<dbReference type="EC" id="3.2.1.4" evidence="2"/>
<dbReference type="PANTHER" id="PTHR35923">
    <property type="entry name" value="MAJOR EXTRACELLULAR ENDOGLUCANASE"/>
    <property type="match status" value="1"/>
</dbReference>
<feature type="region of interest" description="Disordered" evidence="9">
    <location>
        <begin position="34"/>
        <end position="134"/>
    </location>
</feature>
<feature type="domain" description="Glycoside hydrolase family 5" evidence="11">
    <location>
        <begin position="158"/>
        <end position="542"/>
    </location>
</feature>
<dbReference type="Gene3D" id="3.20.20.80">
    <property type="entry name" value="Glycosidases"/>
    <property type="match status" value="1"/>
</dbReference>
<dbReference type="GO" id="GO:0030245">
    <property type="term" value="P:cellulose catabolic process"/>
    <property type="evidence" value="ECO:0007669"/>
    <property type="project" value="UniProtKB-KW"/>
</dbReference>
<dbReference type="InterPro" id="IPR017853">
    <property type="entry name" value="GH"/>
</dbReference>
<evidence type="ECO:0000256" key="2">
    <source>
        <dbReference type="ARBA" id="ARBA00012601"/>
    </source>
</evidence>
<keyword evidence="7" id="KW-0624">Polysaccharide degradation</keyword>
<reference evidence="12 13" key="1">
    <citation type="journal article" date="2007" name="Nat. Biotechnol.">
        <title>Complete genome sequence of the myxobacterium Sorangium cellulosum.</title>
        <authorList>
            <person name="Schneiker S."/>
            <person name="Perlova O."/>
            <person name="Kaiser O."/>
            <person name="Gerth K."/>
            <person name="Alici A."/>
            <person name="Altmeyer M.O."/>
            <person name="Bartels D."/>
            <person name="Bekel T."/>
            <person name="Beyer S."/>
            <person name="Bode E."/>
            <person name="Bode H.B."/>
            <person name="Bolten C.J."/>
            <person name="Choudhuri J.V."/>
            <person name="Doss S."/>
            <person name="Elnakady Y.A."/>
            <person name="Frank B."/>
            <person name="Gaigalat L."/>
            <person name="Goesmann A."/>
            <person name="Groeger C."/>
            <person name="Gross F."/>
            <person name="Jelsbak L."/>
            <person name="Jelsbak L."/>
            <person name="Kalinowski J."/>
            <person name="Kegler C."/>
            <person name="Knauber T."/>
            <person name="Konietzny S."/>
            <person name="Kopp M."/>
            <person name="Krause L."/>
            <person name="Krug D."/>
            <person name="Linke B."/>
            <person name="Mahmud T."/>
            <person name="Martinez-Arias R."/>
            <person name="McHardy A.C."/>
            <person name="Merai M."/>
            <person name="Meyer F."/>
            <person name="Mormann S."/>
            <person name="Munoz-Dorado J."/>
            <person name="Perez J."/>
            <person name="Pradella S."/>
            <person name="Rachid S."/>
            <person name="Raddatz G."/>
            <person name="Rosenau F."/>
            <person name="Rueckert C."/>
            <person name="Sasse F."/>
            <person name="Scharfe M."/>
            <person name="Schuster S.C."/>
            <person name="Suen G."/>
            <person name="Treuner-Lange A."/>
            <person name="Velicer G.J."/>
            <person name="Vorholter F.-J."/>
            <person name="Weissman K.J."/>
            <person name="Welch R.D."/>
            <person name="Wenzel S.C."/>
            <person name="Whitworth D.E."/>
            <person name="Wilhelm S."/>
            <person name="Wittmann C."/>
            <person name="Bloecker H."/>
            <person name="Puehler A."/>
            <person name="Mueller R."/>
        </authorList>
    </citation>
    <scope>NUCLEOTIDE SEQUENCE [LARGE SCALE GENOMIC DNA]</scope>
    <source>
        <strain evidence="13">So ce56</strain>
    </source>
</reference>
<comment type="similarity">
    <text evidence="8">Belongs to the glycosyl hydrolase 5 (cellulase A) family.</text>
</comment>
<evidence type="ECO:0000256" key="9">
    <source>
        <dbReference type="SAM" id="MobiDB-lite"/>
    </source>
</evidence>
<proteinExistence type="inferred from homology"/>
<keyword evidence="10" id="KW-0732">Signal</keyword>
<evidence type="ECO:0000259" key="11">
    <source>
        <dbReference type="Pfam" id="PF00150"/>
    </source>
</evidence>
<feature type="compositionally biased region" description="Gly residues" evidence="9">
    <location>
        <begin position="34"/>
        <end position="79"/>
    </location>
</feature>
<dbReference type="PANTHER" id="PTHR35923:SF2">
    <property type="entry name" value="ENDOGLUCANASE"/>
    <property type="match status" value="1"/>
</dbReference>
<feature type="chain" id="PRO_5005661139" description="cellulase" evidence="10">
    <location>
        <begin position="25"/>
        <end position="580"/>
    </location>
</feature>
<dbReference type="STRING" id="448385.sce5351"/>
<protein>
    <recommendedName>
        <fullName evidence="2">cellulase</fullName>
        <ecNumber evidence="2">3.2.1.4</ecNumber>
    </recommendedName>
</protein>
<gene>
    <name evidence="12" type="primary">celC</name>
    <name evidence="12" type="ordered locus">sce5351</name>
</gene>
<dbReference type="KEGG" id="scl:sce5351"/>
<evidence type="ECO:0000256" key="6">
    <source>
        <dbReference type="ARBA" id="ARBA00023295"/>
    </source>
</evidence>
<evidence type="ECO:0000256" key="3">
    <source>
        <dbReference type="ARBA" id="ARBA00022801"/>
    </source>
</evidence>
<feature type="signal peptide" evidence="10">
    <location>
        <begin position="1"/>
        <end position="24"/>
    </location>
</feature>
<evidence type="ECO:0000256" key="1">
    <source>
        <dbReference type="ARBA" id="ARBA00000966"/>
    </source>
</evidence>
<dbReference type="InterPro" id="IPR001547">
    <property type="entry name" value="Glyco_hydro_5"/>
</dbReference>
<keyword evidence="4" id="KW-0136">Cellulose degradation</keyword>
<dbReference type="GO" id="GO:0008810">
    <property type="term" value="F:cellulase activity"/>
    <property type="evidence" value="ECO:0007669"/>
    <property type="project" value="UniProtKB-EC"/>
</dbReference>
<evidence type="ECO:0000256" key="7">
    <source>
        <dbReference type="ARBA" id="ARBA00023326"/>
    </source>
</evidence>